<dbReference type="HOGENOM" id="CLU_1617707_0_0_11"/>
<protein>
    <submittedName>
        <fullName evidence="1">Uncharacterized protein</fullName>
    </submittedName>
</protein>
<dbReference type="Proteomes" id="UP000008710">
    <property type="component" value="Chromosome"/>
</dbReference>
<dbReference type="AlphaFoldDB" id="Q0SIN3"/>
<proteinExistence type="predicted"/>
<evidence type="ECO:0000313" key="1">
    <source>
        <dbReference type="EMBL" id="ABG92603.1"/>
    </source>
</evidence>
<evidence type="ECO:0000313" key="2">
    <source>
        <dbReference type="Proteomes" id="UP000008710"/>
    </source>
</evidence>
<organism evidence="1 2">
    <name type="scientific">Rhodococcus jostii (strain RHA1)</name>
    <dbReference type="NCBI Taxonomy" id="101510"/>
    <lineage>
        <taxon>Bacteria</taxon>
        <taxon>Bacillati</taxon>
        <taxon>Actinomycetota</taxon>
        <taxon>Actinomycetes</taxon>
        <taxon>Mycobacteriales</taxon>
        <taxon>Nocardiaceae</taxon>
        <taxon>Rhodococcus</taxon>
    </lineage>
</organism>
<dbReference type="EMBL" id="CP000431">
    <property type="protein sequence ID" value="ABG92603.1"/>
    <property type="molecule type" value="Genomic_DNA"/>
</dbReference>
<dbReference type="KEGG" id="rha:RHA1_ro00768"/>
<sequence>MGFTSRAQVAAWVVETRREDSVAHVAALVAVMMAAASCSTAPQYTDANIETLPSNAVGTVSLGDRAVETFRGRTLVFVFDESGNVLGRWKTDALAATRWCLTPQRSDRLLPCSDHTHRHRRIDTPLIEHTPCIDLKQPKQRLGWSGRCETALNRCGNGPKTACR</sequence>
<gene>
    <name evidence="1" type="ordered locus">RHA1_ro00768</name>
</gene>
<name>Q0SIN3_RHOJR</name>
<reference evidence="2" key="1">
    <citation type="journal article" date="2006" name="Proc. Natl. Acad. Sci. U.S.A.">
        <title>The complete genome of Rhodococcus sp. RHA1 provides insights into a catabolic powerhouse.</title>
        <authorList>
            <person name="McLeod M.P."/>
            <person name="Warren R.L."/>
            <person name="Hsiao W.W.L."/>
            <person name="Araki N."/>
            <person name="Myhre M."/>
            <person name="Fernandes C."/>
            <person name="Miyazawa D."/>
            <person name="Wong W."/>
            <person name="Lillquist A.L."/>
            <person name="Wang D."/>
            <person name="Dosanjh M."/>
            <person name="Hara H."/>
            <person name="Petrescu A."/>
            <person name="Morin R.D."/>
            <person name="Yang G."/>
            <person name="Stott J.M."/>
            <person name="Schein J.E."/>
            <person name="Shin H."/>
            <person name="Smailus D."/>
            <person name="Siddiqui A.S."/>
            <person name="Marra M.A."/>
            <person name="Jones S.J.M."/>
            <person name="Holt R."/>
            <person name="Brinkman F.S.L."/>
            <person name="Miyauchi K."/>
            <person name="Fukuda M."/>
            <person name="Davies J.E."/>
            <person name="Mohn W.W."/>
            <person name="Eltis L.D."/>
        </authorList>
    </citation>
    <scope>NUCLEOTIDE SEQUENCE [LARGE SCALE GENOMIC DNA]</scope>
    <source>
        <strain evidence="2">RHA1</strain>
    </source>
</reference>
<accession>Q0SIN3</accession>